<reference evidence="2" key="1">
    <citation type="journal article" date="2016" name="Genome Announc.">
        <title>Genome sequence of Ustilaginoidea virens IPU010, a rice pathogenic fungus causing false smut.</title>
        <authorList>
            <person name="Kumagai T."/>
            <person name="Ishii T."/>
            <person name="Terai G."/>
            <person name="Umemura M."/>
            <person name="Machida M."/>
            <person name="Asai K."/>
        </authorList>
    </citation>
    <scope>NUCLEOTIDE SEQUENCE [LARGE SCALE GENOMIC DNA]</scope>
    <source>
        <strain evidence="2">IPU010</strain>
    </source>
</reference>
<dbReference type="AlphaFoldDB" id="A0A1B5L5R3"/>
<evidence type="ECO:0000313" key="1">
    <source>
        <dbReference type="EMBL" id="GAO18915.1"/>
    </source>
</evidence>
<sequence>MAANKAHPEALGAEVGLVVVCGPCVTEIKQSVASFRAKFANTTTVSQAGDCAASGNKVKTTVGSTCNYQRWYPSETNLMPQNMGRES</sequence>
<organism evidence="1 2">
    <name type="scientific">Ustilaginoidea virens</name>
    <name type="common">Rice false smut fungus</name>
    <name type="synonym">Villosiclava virens</name>
    <dbReference type="NCBI Taxonomy" id="1159556"/>
    <lineage>
        <taxon>Eukaryota</taxon>
        <taxon>Fungi</taxon>
        <taxon>Dikarya</taxon>
        <taxon>Ascomycota</taxon>
        <taxon>Pezizomycotina</taxon>
        <taxon>Sordariomycetes</taxon>
        <taxon>Hypocreomycetidae</taxon>
        <taxon>Hypocreales</taxon>
        <taxon>Clavicipitaceae</taxon>
        <taxon>Ustilaginoidea</taxon>
    </lineage>
</organism>
<dbReference type="EMBL" id="BBTG02000014">
    <property type="protein sequence ID" value="GAO18915.1"/>
    <property type="molecule type" value="Genomic_DNA"/>
</dbReference>
<dbReference type="Proteomes" id="UP000054053">
    <property type="component" value="Unassembled WGS sequence"/>
</dbReference>
<name>A0A1B5L5R3_USTVR</name>
<accession>A0A1B5L5R3</accession>
<protein>
    <submittedName>
        <fullName evidence="1">Uncharacterized protein</fullName>
    </submittedName>
</protein>
<evidence type="ECO:0000313" key="2">
    <source>
        <dbReference type="Proteomes" id="UP000054053"/>
    </source>
</evidence>
<gene>
    <name evidence="1" type="ORF">UVI_02030840</name>
</gene>
<comment type="caution">
    <text evidence="1">The sequence shown here is derived from an EMBL/GenBank/DDBJ whole genome shotgun (WGS) entry which is preliminary data.</text>
</comment>
<proteinExistence type="predicted"/>